<sequence>MDQSSQFLSETDSSHILNQKQQLHHTMMAPPQIDIVETLFREAARINSSAVIEAARGNAADASLIFRHALEVISHINVEGQDTPAMEATRRSRNFSGLQLQLSSDDDGFCVYNMLLTFEQAARPTSAMDLSVYSSAIIFNLGLIFHQHAVDIGSIKFYQAADRMYEKCLNILQAFPAFCDPDMDTLLLAALNNRTHIGFKMGTFDSEDHSLTKMREISCMLLFSPDATMPRHVEASMVNEILINSMLSGPGCAACA</sequence>
<protein>
    <submittedName>
        <fullName evidence="1">Uncharacterized protein</fullName>
    </submittedName>
</protein>
<dbReference type="EMBL" id="CAICTM010000131">
    <property type="protein sequence ID" value="CAB9502293.1"/>
    <property type="molecule type" value="Genomic_DNA"/>
</dbReference>
<reference evidence="1" key="1">
    <citation type="submission" date="2020-06" db="EMBL/GenBank/DDBJ databases">
        <authorList>
            <consortium name="Plant Systems Biology data submission"/>
        </authorList>
    </citation>
    <scope>NUCLEOTIDE SEQUENCE</scope>
    <source>
        <strain evidence="1">D6</strain>
    </source>
</reference>
<organism evidence="1 2">
    <name type="scientific">Seminavis robusta</name>
    <dbReference type="NCBI Taxonomy" id="568900"/>
    <lineage>
        <taxon>Eukaryota</taxon>
        <taxon>Sar</taxon>
        <taxon>Stramenopiles</taxon>
        <taxon>Ochrophyta</taxon>
        <taxon>Bacillariophyta</taxon>
        <taxon>Bacillariophyceae</taxon>
        <taxon>Bacillariophycidae</taxon>
        <taxon>Naviculales</taxon>
        <taxon>Naviculaceae</taxon>
        <taxon>Seminavis</taxon>
    </lineage>
</organism>
<accession>A0A9N8DFZ9</accession>
<dbReference type="Proteomes" id="UP001153069">
    <property type="component" value="Unassembled WGS sequence"/>
</dbReference>
<comment type="caution">
    <text evidence="1">The sequence shown here is derived from an EMBL/GenBank/DDBJ whole genome shotgun (WGS) entry which is preliminary data.</text>
</comment>
<dbReference type="AlphaFoldDB" id="A0A9N8DFZ9"/>
<name>A0A9N8DFZ9_9STRA</name>
<keyword evidence="2" id="KW-1185">Reference proteome</keyword>
<evidence type="ECO:0000313" key="2">
    <source>
        <dbReference type="Proteomes" id="UP001153069"/>
    </source>
</evidence>
<evidence type="ECO:0000313" key="1">
    <source>
        <dbReference type="EMBL" id="CAB9502293.1"/>
    </source>
</evidence>
<proteinExistence type="predicted"/>
<gene>
    <name evidence="1" type="ORF">SEMRO_132_G062780.1</name>
</gene>